<organism evidence="1 2">
    <name type="scientific">Salmonella enterica I</name>
    <dbReference type="NCBI Taxonomy" id="59201"/>
    <lineage>
        <taxon>Bacteria</taxon>
        <taxon>Pseudomonadati</taxon>
        <taxon>Pseudomonadota</taxon>
        <taxon>Gammaproteobacteria</taxon>
        <taxon>Enterobacterales</taxon>
        <taxon>Enterobacteriaceae</taxon>
        <taxon>Salmonella</taxon>
    </lineage>
</organism>
<evidence type="ECO:0000313" key="1">
    <source>
        <dbReference type="EMBL" id="SUG70409.1"/>
    </source>
</evidence>
<gene>
    <name evidence="1" type="primary">dpr</name>
    <name evidence="1" type="ORF">NCTC5798_01517</name>
</gene>
<name>A0A379UQ46_SALET</name>
<sequence length="136" mass="15237">MPISICKHGAPFVVQHENRYGSGASQSSSLSKSIRHISNSHEEIKFISCYSANGACFSNAQMLANASGRPVIGYYGKINKLTASLDNSGRIFRPQHNLPETTDRVFRRSFCGWLWEVLSVLWGEYLYATENMKDIS</sequence>
<reference evidence="1 2" key="1">
    <citation type="submission" date="2018-06" db="EMBL/GenBank/DDBJ databases">
        <authorList>
            <consortium name="Pathogen Informatics"/>
            <person name="Doyle S."/>
        </authorList>
    </citation>
    <scope>NUCLEOTIDE SEQUENCE [LARGE SCALE GENOMIC DNA]</scope>
    <source>
        <strain evidence="1 2">NCTC5798</strain>
    </source>
</reference>
<protein>
    <submittedName>
        <fullName evidence="1">Dipicolinate reductase</fullName>
    </submittedName>
</protein>
<dbReference type="EMBL" id="UGXK01000001">
    <property type="protein sequence ID" value="SUG70409.1"/>
    <property type="molecule type" value="Genomic_DNA"/>
</dbReference>
<dbReference type="AlphaFoldDB" id="A0A379UQ46"/>
<evidence type="ECO:0000313" key="2">
    <source>
        <dbReference type="Proteomes" id="UP000255534"/>
    </source>
</evidence>
<accession>A0A379UQ46</accession>
<dbReference type="Proteomes" id="UP000255534">
    <property type="component" value="Unassembled WGS sequence"/>
</dbReference>
<proteinExistence type="predicted"/>